<gene>
    <name evidence="1" type="ORF">Rumeso_00789</name>
</gene>
<keyword evidence="2" id="KW-1185">Reference proteome</keyword>
<evidence type="ECO:0000313" key="1">
    <source>
        <dbReference type="EMBL" id="EYD77623.1"/>
    </source>
</evidence>
<dbReference type="Proteomes" id="UP000019666">
    <property type="component" value="Unassembled WGS sequence"/>
</dbReference>
<dbReference type="EMBL" id="AOSK01000024">
    <property type="protein sequence ID" value="EYD77623.1"/>
    <property type="molecule type" value="Genomic_DNA"/>
</dbReference>
<accession>A0A017HU13</accession>
<reference evidence="1 2" key="1">
    <citation type="submission" date="2013-02" db="EMBL/GenBank/DDBJ databases">
        <authorList>
            <person name="Fiebig A."/>
            <person name="Goeker M."/>
            <person name="Klenk H.-P.P."/>
        </authorList>
    </citation>
    <scope>NUCLEOTIDE SEQUENCE [LARGE SCALE GENOMIC DNA]</scope>
    <source>
        <strain evidence="1 2">DSM 19309</strain>
    </source>
</reference>
<protein>
    <submittedName>
        <fullName evidence="1">Uncharacterized protein</fullName>
    </submittedName>
</protein>
<proteinExistence type="predicted"/>
<dbReference type="STRING" id="442562.Rumeso_00789"/>
<sequence length="142" mass="15663">MLETLNTLKEQRHYLDCISMSSTYFDSVGDLVASGTYDVTRTSSTNVKEMLDVAMVGVSCAKIYAGESVADLPIVEGGDLSDNLRPATTYSSSPKLVHFNDALVNFMKSFQVDQDWDKKSNLTYHEVIAYANLLGAFRTSGR</sequence>
<evidence type="ECO:0000313" key="2">
    <source>
        <dbReference type="Proteomes" id="UP000019666"/>
    </source>
</evidence>
<dbReference type="AlphaFoldDB" id="A0A017HU13"/>
<name>A0A017HU13_9RHOB</name>
<organism evidence="1 2">
    <name type="scientific">Rubellimicrobium mesophilum DSM 19309</name>
    <dbReference type="NCBI Taxonomy" id="442562"/>
    <lineage>
        <taxon>Bacteria</taxon>
        <taxon>Pseudomonadati</taxon>
        <taxon>Pseudomonadota</taxon>
        <taxon>Alphaproteobacteria</taxon>
        <taxon>Rhodobacterales</taxon>
        <taxon>Roseobacteraceae</taxon>
        <taxon>Rubellimicrobium</taxon>
    </lineage>
</organism>
<comment type="caution">
    <text evidence="1">The sequence shown here is derived from an EMBL/GenBank/DDBJ whole genome shotgun (WGS) entry which is preliminary data.</text>
</comment>
<dbReference type="HOGENOM" id="CLU_1814392_0_0_5"/>